<evidence type="ECO:0000313" key="2">
    <source>
        <dbReference type="Proteomes" id="UP000238375"/>
    </source>
</evidence>
<reference evidence="1 2" key="1">
    <citation type="submission" date="2018-03" db="EMBL/GenBank/DDBJ databases">
        <title>Genomic Encyclopedia of Archaeal and Bacterial Type Strains, Phase II (KMG-II): from individual species to whole genera.</title>
        <authorList>
            <person name="Goeker M."/>
        </authorList>
    </citation>
    <scope>NUCLEOTIDE SEQUENCE [LARGE SCALE GENOMIC DNA]</scope>
    <source>
        <strain evidence="1 2">DSM 28354</strain>
    </source>
</reference>
<name>A0A2T0TF70_9BACT</name>
<comment type="caution">
    <text evidence="1">The sequence shown here is derived from an EMBL/GenBank/DDBJ whole genome shotgun (WGS) entry which is preliminary data.</text>
</comment>
<dbReference type="Proteomes" id="UP000238375">
    <property type="component" value="Unassembled WGS sequence"/>
</dbReference>
<dbReference type="AlphaFoldDB" id="A0A2T0TF70"/>
<dbReference type="EMBL" id="PVTE01000003">
    <property type="protein sequence ID" value="PRY44310.1"/>
    <property type="molecule type" value="Genomic_DNA"/>
</dbReference>
<gene>
    <name evidence="1" type="ORF">CLV58_103280</name>
</gene>
<proteinExistence type="predicted"/>
<evidence type="ECO:0000313" key="1">
    <source>
        <dbReference type="EMBL" id="PRY44310.1"/>
    </source>
</evidence>
<protein>
    <submittedName>
        <fullName evidence="1">Uncharacterized protein</fullName>
    </submittedName>
</protein>
<sequence>MKKLLYDLFLTPSTMKTVLFCLLMLSVYVGAAQSFTITPQDTQRRESFLLMRDGTVLKGRILRQDSSIISVRRRGGDMSFVEADQVVSVSDKQPEEMRSAEPANGSYQVFVFRDGTQVEGTFVKRDSTMITVRKRNGKLTYFEPELLLKADSVSTLTAVPVNKYRNRFPTWMLTGQTAYNPEKGRFYYRNTWLLLNEFTYGITKFWSVGANFVSPIPYLLVGPQYVTGGAVYVQNNTSINTRLNATLDQNVHLAVIASYRQPYGFSQGRGEGTFRGLLTLGSSQNNVTLGYTFVGTRAQIQYTYYYDPYSSAAPSYNTYSIPNQEFLTIGMVQKLSRGLTLLSDNQIRLGSIGFRPDSYWRTALSAALRIDRPRHAFDLGLLGYVNIGEYRVNGKHVNIMPYVAYNLLIGKP</sequence>
<keyword evidence="2" id="KW-1185">Reference proteome</keyword>
<accession>A0A2T0TF70</accession>
<organism evidence="1 2">
    <name type="scientific">Spirosoma oryzae</name>
    <dbReference type="NCBI Taxonomy" id="1469603"/>
    <lineage>
        <taxon>Bacteria</taxon>
        <taxon>Pseudomonadati</taxon>
        <taxon>Bacteroidota</taxon>
        <taxon>Cytophagia</taxon>
        <taxon>Cytophagales</taxon>
        <taxon>Cytophagaceae</taxon>
        <taxon>Spirosoma</taxon>
    </lineage>
</organism>